<evidence type="ECO:0000256" key="6">
    <source>
        <dbReference type="PROSITE-ProRule" id="PRU00278"/>
    </source>
</evidence>
<keyword evidence="1 8" id="KW-0732">Signal</keyword>
<keyword evidence="2" id="KW-0574">Periplasm</keyword>
<protein>
    <submittedName>
        <fullName evidence="10">Peptidylprolyl isomerase</fullName>
    </submittedName>
</protein>
<feature type="signal peptide" evidence="8">
    <location>
        <begin position="1"/>
        <end position="25"/>
    </location>
</feature>
<dbReference type="InterPro" id="IPR015391">
    <property type="entry name" value="SurA_N"/>
</dbReference>
<feature type="domain" description="PpiC" evidence="9">
    <location>
        <begin position="179"/>
        <end position="292"/>
    </location>
</feature>
<proteinExistence type="predicted"/>
<dbReference type="Proteomes" id="UP000075635">
    <property type="component" value="Unassembled WGS sequence"/>
</dbReference>
<keyword evidence="3 6" id="KW-0697">Rotamase</keyword>
<evidence type="ECO:0000313" key="11">
    <source>
        <dbReference type="Proteomes" id="UP000075635"/>
    </source>
</evidence>
<keyword evidence="5 6" id="KW-0413">Isomerase</keyword>
<dbReference type="InterPro" id="IPR027304">
    <property type="entry name" value="Trigger_fact/SurA_dom_sf"/>
</dbReference>
<dbReference type="Gene3D" id="1.10.4030.10">
    <property type="entry name" value="Porin chaperone SurA, peptide-binding domain"/>
    <property type="match status" value="1"/>
</dbReference>
<dbReference type="SUPFAM" id="SSF54534">
    <property type="entry name" value="FKBP-like"/>
    <property type="match status" value="1"/>
</dbReference>
<dbReference type="PANTHER" id="PTHR47637:SF1">
    <property type="entry name" value="CHAPERONE SURA"/>
    <property type="match status" value="1"/>
</dbReference>
<organism evidence="10 11">
    <name type="scientific">Sorangium cellulosum</name>
    <name type="common">Polyangium cellulosum</name>
    <dbReference type="NCBI Taxonomy" id="56"/>
    <lineage>
        <taxon>Bacteria</taxon>
        <taxon>Pseudomonadati</taxon>
        <taxon>Myxococcota</taxon>
        <taxon>Polyangia</taxon>
        <taxon>Polyangiales</taxon>
        <taxon>Polyangiaceae</taxon>
        <taxon>Sorangium</taxon>
    </lineage>
</organism>
<dbReference type="InterPro" id="IPR050280">
    <property type="entry name" value="OMP_Chaperone_SurA"/>
</dbReference>
<evidence type="ECO:0000313" key="10">
    <source>
        <dbReference type="EMBL" id="KYF88913.1"/>
    </source>
</evidence>
<comment type="caution">
    <text evidence="10">The sequence shown here is derived from an EMBL/GenBank/DDBJ whole genome shotgun (WGS) entry which is preliminary data.</text>
</comment>
<dbReference type="EMBL" id="JEMB01001282">
    <property type="protein sequence ID" value="KYF88913.1"/>
    <property type="molecule type" value="Genomic_DNA"/>
</dbReference>
<dbReference type="SUPFAM" id="SSF109998">
    <property type="entry name" value="Triger factor/SurA peptide-binding domain-like"/>
    <property type="match status" value="1"/>
</dbReference>
<sequence length="338" mass="37565">MRAPLRLALAGVFAAACLAAPLARAVVSERIVAVVGDRAILLSDLRQRARPFLLQIQARVPPGAQQAAAESQVLRELIQKMVDEELESLAAEKANVRVTSEEIENAFRNIAAAEQTTIEELFRLARTSSGLTEQEYRDEIRRQILEGKMLQLRVKGRVRLTEQDVQSAFDRLVREERRRREYHPAWIVLRVLPGSSAEAVEERRALAAAIADRARRGEDFAALARQFSDDTATREEGGDLGVRAPQGTQAAATGQREVMAPELEAALMTIEPGAVTGPMRAGDAFVVMKLLSRQPSRFTTLEAARPEILQRLQAEILQKAKVKWLDELKRGTHVEVRL</sequence>
<name>A0A150S8V2_SORCE</name>
<dbReference type="InterPro" id="IPR046357">
    <property type="entry name" value="PPIase_dom_sf"/>
</dbReference>
<keyword evidence="4" id="KW-0143">Chaperone</keyword>
<reference evidence="10 11" key="1">
    <citation type="submission" date="2014-02" db="EMBL/GenBank/DDBJ databases">
        <title>The small core and large imbalanced accessory genome model reveals a collaborative survival strategy of Sorangium cellulosum strains in nature.</title>
        <authorList>
            <person name="Han K."/>
            <person name="Peng R."/>
            <person name="Blom J."/>
            <person name="Li Y.-Z."/>
        </authorList>
    </citation>
    <scope>NUCLEOTIDE SEQUENCE [LARGE SCALE GENOMIC DNA]</scope>
    <source>
        <strain evidence="10 11">So0011-07</strain>
    </source>
</reference>
<dbReference type="AlphaFoldDB" id="A0A150S8V2"/>
<dbReference type="GO" id="GO:0003755">
    <property type="term" value="F:peptidyl-prolyl cis-trans isomerase activity"/>
    <property type="evidence" value="ECO:0007669"/>
    <property type="project" value="UniProtKB-KW"/>
</dbReference>
<dbReference type="InterPro" id="IPR000297">
    <property type="entry name" value="PPIase_PpiC"/>
</dbReference>
<dbReference type="Pfam" id="PF00639">
    <property type="entry name" value="Rotamase"/>
    <property type="match status" value="1"/>
</dbReference>
<dbReference type="Gene3D" id="3.10.50.40">
    <property type="match status" value="1"/>
</dbReference>
<evidence type="ECO:0000256" key="3">
    <source>
        <dbReference type="ARBA" id="ARBA00023110"/>
    </source>
</evidence>
<evidence type="ECO:0000256" key="1">
    <source>
        <dbReference type="ARBA" id="ARBA00022729"/>
    </source>
</evidence>
<evidence type="ECO:0000259" key="9">
    <source>
        <dbReference type="PROSITE" id="PS50198"/>
    </source>
</evidence>
<keyword evidence="7" id="KW-0175">Coiled coil</keyword>
<evidence type="ECO:0000256" key="7">
    <source>
        <dbReference type="SAM" id="Coils"/>
    </source>
</evidence>
<dbReference type="PROSITE" id="PS01096">
    <property type="entry name" value="PPIC_PPIASE_1"/>
    <property type="match status" value="1"/>
</dbReference>
<feature type="chain" id="PRO_5007809321" evidence="8">
    <location>
        <begin position="26"/>
        <end position="338"/>
    </location>
</feature>
<dbReference type="PANTHER" id="PTHR47637">
    <property type="entry name" value="CHAPERONE SURA"/>
    <property type="match status" value="1"/>
</dbReference>
<evidence type="ECO:0000256" key="4">
    <source>
        <dbReference type="ARBA" id="ARBA00023186"/>
    </source>
</evidence>
<dbReference type="PROSITE" id="PS50198">
    <property type="entry name" value="PPIC_PPIASE_2"/>
    <property type="match status" value="1"/>
</dbReference>
<dbReference type="PROSITE" id="PS51257">
    <property type="entry name" value="PROKAR_LIPOPROTEIN"/>
    <property type="match status" value="1"/>
</dbReference>
<dbReference type="Pfam" id="PF09312">
    <property type="entry name" value="SurA_N"/>
    <property type="match status" value="1"/>
</dbReference>
<dbReference type="InterPro" id="IPR023058">
    <property type="entry name" value="PPIase_PpiC_CS"/>
</dbReference>
<gene>
    <name evidence="10" type="ORF">BE17_47760</name>
</gene>
<accession>A0A150S8V2</accession>
<evidence type="ECO:0000256" key="5">
    <source>
        <dbReference type="ARBA" id="ARBA00023235"/>
    </source>
</evidence>
<evidence type="ECO:0000256" key="8">
    <source>
        <dbReference type="SAM" id="SignalP"/>
    </source>
</evidence>
<evidence type="ECO:0000256" key="2">
    <source>
        <dbReference type="ARBA" id="ARBA00022764"/>
    </source>
</evidence>
<feature type="coiled-coil region" evidence="7">
    <location>
        <begin position="86"/>
        <end position="116"/>
    </location>
</feature>